<dbReference type="InterPro" id="IPR009080">
    <property type="entry name" value="tRNAsynth_Ia_anticodon-bd"/>
</dbReference>
<dbReference type="SMART" id="SM00836">
    <property type="entry name" value="DALR_1"/>
    <property type="match status" value="1"/>
</dbReference>
<keyword evidence="1" id="KW-0436">Ligase</keyword>
<accession>A0ABW1NI37</accession>
<dbReference type="Proteomes" id="UP001596137">
    <property type="component" value="Unassembled WGS sequence"/>
</dbReference>
<keyword evidence="2" id="KW-0547">Nucleotide-binding</keyword>
<dbReference type="InterPro" id="IPR008909">
    <property type="entry name" value="DALR_anticod-bd"/>
</dbReference>
<dbReference type="InterPro" id="IPR014762">
    <property type="entry name" value="DNA_mismatch_repair_CS"/>
</dbReference>
<organism evidence="5 6">
    <name type="scientific">Sphaerisporangium aureirubrum</name>
    <dbReference type="NCBI Taxonomy" id="1544736"/>
    <lineage>
        <taxon>Bacteria</taxon>
        <taxon>Bacillati</taxon>
        <taxon>Actinomycetota</taxon>
        <taxon>Actinomycetes</taxon>
        <taxon>Streptosporangiales</taxon>
        <taxon>Streptosporangiaceae</taxon>
        <taxon>Sphaerisporangium</taxon>
    </lineage>
</organism>
<comment type="caution">
    <text evidence="5">The sequence shown here is derived from an EMBL/GenBank/DDBJ whole genome shotgun (WGS) entry which is preliminary data.</text>
</comment>
<proteinExistence type="predicted"/>
<sequence length="215" mass="23072">MGELAALLGAVPVPQGGWERRAVLVAAGGRGPAVDVERVRAVRGVAGAEVRANGFVVIEVAVPGELVREVLRAPQVIRGAPRGGAWADYPRTWENPGFVVRYAYVRAGAVGRWARDLGFRDLGFRGEALDGGWDRRVLRVLGEVFSRREKGEVSAAYLERLAGVYHDAFERASALPRGDEDWAGVHGARVEMAGAVRRVLGEGMAGLGVTPPERI</sequence>
<feature type="domain" description="DALR anticodon binding" evidence="4">
    <location>
        <begin position="100"/>
        <end position="215"/>
    </location>
</feature>
<name>A0ABW1NI37_9ACTN</name>
<dbReference type="RefSeq" id="WP_380752004.1">
    <property type="nucleotide sequence ID" value="NZ_JBHSRF010000015.1"/>
</dbReference>
<dbReference type="SUPFAM" id="SSF47323">
    <property type="entry name" value="Anticodon-binding domain of a subclass of class I aminoacyl-tRNA synthetases"/>
    <property type="match status" value="1"/>
</dbReference>
<evidence type="ECO:0000313" key="5">
    <source>
        <dbReference type="EMBL" id="MFC6082192.1"/>
    </source>
</evidence>
<evidence type="ECO:0000256" key="2">
    <source>
        <dbReference type="ARBA" id="ARBA00022741"/>
    </source>
</evidence>
<evidence type="ECO:0000259" key="4">
    <source>
        <dbReference type="SMART" id="SM00836"/>
    </source>
</evidence>
<evidence type="ECO:0000256" key="3">
    <source>
        <dbReference type="ARBA" id="ARBA00022840"/>
    </source>
</evidence>
<dbReference type="EMBL" id="JBHSRF010000015">
    <property type="protein sequence ID" value="MFC6082192.1"/>
    <property type="molecule type" value="Genomic_DNA"/>
</dbReference>
<dbReference type="Pfam" id="PF05746">
    <property type="entry name" value="DALR_1"/>
    <property type="match status" value="1"/>
</dbReference>
<dbReference type="PROSITE" id="PS00058">
    <property type="entry name" value="DNA_MISMATCH_REPAIR_1"/>
    <property type="match status" value="1"/>
</dbReference>
<reference evidence="6" key="1">
    <citation type="journal article" date="2019" name="Int. J. Syst. Evol. Microbiol.">
        <title>The Global Catalogue of Microorganisms (GCM) 10K type strain sequencing project: providing services to taxonomists for standard genome sequencing and annotation.</title>
        <authorList>
            <consortium name="The Broad Institute Genomics Platform"/>
            <consortium name="The Broad Institute Genome Sequencing Center for Infectious Disease"/>
            <person name="Wu L."/>
            <person name="Ma J."/>
        </authorList>
    </citation>
    <scope>NUCLEOTIDE SEQUENCE [LARGE SCALE GENOMIC DNA]</scope>
    <source>
        <strain evidence="6">JCM 30346</strain>
    </source>
</reference>
<evidence type="ECO:0000313" key="6">
    <source>
        <dbReference type="Proteomes" id="UP001596137"/>
    </source>
</evidence>
<keyword evidence="3" id="KW-0067">ATP-binding</keyword>
<protein>
    <submittedName>
        <fullName evidence="5">DALR anticodon-binding domain-containing protein</fullName>
    </submittedName>
</protein>
<dbReference type="Gene3D" id="1.10.730.10">
    <property type="entry name" value="Isoleucyl-tRNA Synthetase, Domain 1"/>
    <property type="match status" value="1"/>
</dbReference>
<gene>
    <name evidence="5" type="ORF">ACFP1K_13590</name>
</gene>
<keyword evidence="6" id="KW-1185">Reference proteome</keyword>
<evidence type="ECO:0000256" key="1">
    <source>
        <dbReference type="ARBA" id="ARBA00022598"/>
    </source>
</evidence>